<keyword evidence="2" id="KW-0227">DNA damage</keyword>
<dbReference type="SUPFAM" id="SSF50249">
    <property type="entry name" value="Nucleic acid-binding proteins"/>
    <property type="match status" value="2"/>
</dbReference>
<feature type="compositionally biased region" description="Polar residues" evidence="4">
    <location>
        <begin position="1"/>
        <end position="19"/>
    </location>
</feature>
<gene>
    <name evidence="6" type="ORF">GSBLH_T00000046001</name>
</gene>
<feature type="compositionally biased region" description="Basic and acidic residues" evidence="4">
    <location>
        <begin position="305"/>
        <end position="314"/>
    </location>
</feature>
<dbReference type="SUPFAM" id="SSF81872">
    <property type="entry name" value="BRCA2 helical domain"/>
    <property type="match status" value="1"/>
</dbReference>
<feature type="compositionally biased region" description="Polar residues" evidence="4">
    <location>
        <begin position="86"/>
        <end position="100"/>
    </location>
</feature>
<keyword evidence="7" id="KW-1185">Reference proteome</keyword>
<dbReference type="InterPro" id="IPR015187">
    <property type="entry name" value="BRCA2_OB_1"/>
</dbReference>
<dbReference type="GO" id="GO:0000724">
    <property type="term" value="P:double-strand break repair via homologous recombination"/>
    <property type="evidence" value="ECO:0007669"/>
    <property type="project" value="InterPro"/>
</dbReference>
<feature type="compositionally biased region" description="Basic and acidic residues" evidence="4">
    <location>
        <begin position="116"/>
        <end position="125"/>
    </location>
</feature>
<name>D8LUU9_BLAHO</name>
<protein>
    <recommendedName>
        <fullName evidence="5">BRCA2 OB1 domain-containing protein</fullName>
    </recommendedName>
</protein>
<sequence length="1366" mass="152774">MGESLFSTASGKSVTISDESMNRAKEKMGESLFSTASGKSVTISDESMNRAKEKMGESLFSTARGKPLEISDESMNRAKEKMGESLFSTASGKSVTISDESMNRAKEKMVTISDESMNRAKEKMGESLFSTASGKSVTISDESMNRAKEKLGESLFSTARGKPLEISDESMNRAKEKMGESLFSTARGKPLEISDESMNRAKEKMGESLFSTARGKPLEISDESMNRAKEKMGESLFSTASGKSVTISDESMNRAKEKMGESLFSTARGKPLEISDESMNRAKEKMGESLFSTASGKSVTISDESMNRAKEKMGESLFSTARGKPLEISDESMNRAKEKMGESLFSTASGKSVTISDESMNRAKEKMGESLFSTASGKSVTISDESMNRAKEKLGESLFSTARGKPLEISDESMNRAKEKMGESLFSTASGKSVTISDESMNRAKEKLGESLFSTATKEKLGESLFSTASGKSVTISDESMNRAKEKLGESLFSTASGKSMGESLFSTASGKSVTISDESMNRAKEKMGESLFSTASGKDVPVTPLQMQQANALLECLADQENHCVSSLHALPGSPQKNDSPVSLLSNRQRIECEAGNDGPIKPQLSAPLPPPKNNPRPSIPKKKKKKRTGYVPIKINNNNFIYESSEERKNYSSKQNDASHVDTVLLSLMDRSNYHEATSDLHPFSFSTLTKQFDSPFSSYYKDLFSTVMKSIEENNLLNERNALTAVDIQFTMSHCQYEAQTKLKEVLTKSGVSQFILSINHRNSEFVLYEGDDPMSLPSSFYTDESDNPSPMFSRLIQLLSAAGADPTLLSVAWIRCQYRNIIWKQSSKVKWSGECTHLQLRFIIRQLLWRYITELYISFFTTKPPPLKRIVQRDEAETRFIVLLVSDILKSPPLPDFDYLSDPESNSAADTNNDSKPDSTSKSEAPPAGVIELTDGWYFIEAILDASLTILLQTHQIYPGLKLRIACSHMRNNENGCAPLEITTNQPRRPCSAFFNSFSEEVPIRFYTTDGLSTPQLMLQYNGTRRAAWNSYLGFTTTHVFNTNINDCISNGGMIPQTDVLITRKYGVRYQESIDEKKIYRNQSEEDEEQKRWELRRERVTSEVLAQHDAPELEGVDESQELSHTQQMMEEKHRTKVMEAHQHELEEKINEALEKEGIKERSVQMIGYLKVISPYRFKENKQFDVSCLSLMADPHANPVIGAHHHLYTSINVTLWDTSPAVMDSLSEGSIYRVTMLQTPPNKFRSFDSLSVYTSNTTHWEDVTAEYRKLRDKAATGEMDDPRGLYRENVFDHWEPRRISSLHTDDFVINKDYDLLLFFLHCSEKKERDFDSASCYYDVTCCDLSGHIAVISVNESLFVPLSR</sequence>
<organism evidence="6">
    <name type="scientific">Blastocystis hominis</name>
    <dbReference type="NCBI Taxonomy" id="12968"/>
    <lineage>
        <taxon>Eukaryota</taxon>
        <taxon>Sar</taxon>
        <taxon>Stramenopiles</taxon>
        <taxon>Bigyra</taxon>
        <taxon>Opalozoa</taxon>
        <taxon>Opalinata</taxon>
        <taxon>Blastocystidae</taxon>
        <taxon>Blastocystis</taxon>
    </lineage>
</organism>
<feature type="compositionally biased region" description="Basic and acidic residues" evidence="4">
    <location>
        <begin position="189"/>
        <end position="206"/>
    </location>
</feature>
<dbReference type="RefSeq" id="XP_012893636.1">
    <property type="nucleotide sequence ID" value="XM_013038182.1"/>
</dbReference>
<dbReference type="InterPro" id="IPR015525">
    <property type="entry name" value="BRCA2"/>
</dbReference>
<dbReference type="GeneID" id="24917368"/>
<dbReference type="EMBL" id="FN668638">
    <property type="protein sequence ID" value="CBK19588.2"/>
    <property type="molecule type" value="Genomic_DNA"/>
</dbReference>
<feature type="region of interest" description="Disordered" evidence="4">
    <location>
        <begin position="906"/>
        <end position="931"/>
    </location>
</feature>
<feature type="compositionally biased region" description="Polar residues" evidence="4">
    <location>
        <begin position="290"/>
        <end position="304"/>
    </location>
</feature>
<feature type="compositionally biased region" description="Polar residues" evidence="4">
    <location>
        <begin position="236"/>
        <end position="250"/>
    </location>
</feature>
<evidence type="ECO:0000256" key="1">
    <source>
        <dbReference type="ARBA" id="ARBA00022737"/>
    </source>
</evidence>
<evidence type="ECO:0000256" key="4">
    <source>
        <dbReference type="SAM" id="MobiDB-lite"/>
    </source>
</evidence>
<evidence type="ECO:0000256" key="2">
    <source>
        <dbReference type="ARBA" id="ARBA00022763"/>
    </source>
</evidence>
<feature type="compositionally biased region" description="Basic and acidic residues" evidence="4">
    <location>
        <begin position="251"/>
        <end position="260"/>
    </location>
</feature>
<feature type="compositionally biased region" description="Polar residues" evidence="4">
    <location>
        <begin position="907"/>
        <end position="916"/>
    </location>
</feature>
<evidence type="ECO:0000313" key="7">
    <source>
        <dbReference type="Proteomes" id="UP000008312"/>
    </source>
</evidence>
<dbReference type="Gene3D" id="2.40.50.140">
    <property type="entry name" value="Nucleic acid-binding proteins"/>
    <property type="match status" value="3"/>
</dbReference>
<feature type="region of interest" description="Disordered" evidence="4">
    <location>
        <begin position="364"/>
        <end position="388"/>
    </location>
</feature>
<evidence type="ECO:0000256" key="3">
    <source>
        <dbReference type="ARBA" id="ARBA00023204"/>
    </source>
</evidence>
<dbReference type="InterPro" id="IPR036315">
    <property type="entry name" value="BRCA2_hlx_sf"/>
</dbReference>
<dbReference type="GO" id="GO:0006355">
    <property type="term" value="P:regulation of DNA-templated transcription"/>
    <property type="evidence" value="ECO:0007669"/>
    <property type="project" value="TreeGrafter"/>
</dbReference>
<dbReference type="InParanoid" id="D8LUU9"/>
<feature type="compositionally biased region" description="Basic and acidic residues" evidence="4">
    <location>
        <begin position="20"/>
        <end position="29"/>
    </location>
</feature>
<feature type="compositionally biased region" description="Basic residues" evidence="4">
    <location>
        <begin position="621"/>
        <end position="630"/>
    </location>
</feature>
<feature type="compositionally biased region" description="Pro residues" evidence="4">
    <location>
        <begin position="609"/>
        <end position="620"/>
    </location>
</feature>
<feature type="domain" description="BRCA2 OB1" evidence="5">
    <location>
        <begin position="869"/>
        <end position="1040"/>
    </location>
</feature>
<feature type="compositionally biased region" description="Basic and acidic residues" evidence="4">
    <location>
        <begin position="66"/>
        <end position="83"/>
    </location>
</feature>
<reference evidence="6" key="1">
    <citation type="submission" date="2010-02" db="EMBL/GenBank/DDBJ databases">
        <title>Sequencing and annotation of the Blastocystis hominis genome.</title>
        <authorList>
            <person name="Wincker P."/>
        </authorList>
    </citation>
    <scope>NUCLEOTIDE SEQUENCE</scope>
    <source>
        <strain evidence="6">Singapore isolate B</strain>
    </source>
</reference>
<dbReference type="InterPro" id="IPR002093">
    <property type="entry name" value="BRCA2_repeat"/>
</dbReference>
<dbReference type="OrthoDB" id="207430at2759"/>
<feature type="region of interest" description="Disordered" evidence="4">
    <location>
        <begin position="175"/>
        <end position="330"/>
    </location>
</feature>
<feature type="region of interest" description="Disordered" evidence="4">
    <location>
        <begin position="595"/>
        <end position="630"/>
    </location>
</feature>
<dbReference type="OMA" id="ISFCSPC"/>
<evidence type="ECO:0000259" key="5">
    <source>
        <dbReference type="Pfam" id="PF09103"/>
    </source>
</evidence>
<feature type="compositionally biased region" description="Basic and acidic residues" evidence="4">
    <location>
        <begin position="216"/>
        <end position="233"/>
    </location>
</feature>
<feature type="compositionally biased region" description="Polar residues" evidence="4">
    <location>
        <begin position="128"/>
        <end position="142"/>
    </location>
</feature>
<accession>D8LUU9</accession>
<feature type="compositionally biased region" description="Polar residues" evidence="4">
    <location>
        <begin position="371"/>
        <end position="385"/>
    </location>
</feature>
<feature type="compositionally biased region" description="Basic and acidic residues" evidence="4">
    <location>
        <begin position="47"/>
        <end position="56"/>
    </location>
</feature>
<feature type="region of interest" description="Disordered" evidence="4">
    <location>
        <begin position="1"/>
        <end position="145"/>
    </location>
</feature>
<dbReference type="PANTHER" id="PTHR11289">
    <property type="entry name" value="BREAST CANCER TYPE 2 SUSCEPTIBILITY PROTEIN BRCA2"/>
    <property type="match status" value="1"/>
</dbReference>
<keyword evidence="1" id="KW-0677">Repeat</keyword>
<keyword evidence="3" id="KW-0234">DNA repair</keyword>
<proteinExistence type="predicted"/>
<feature type="compositionally biased region" description="Basic and acidic residues" evidence="4">
    <location>
        <begin position="270"/>
        <end position="287"/>
    </location>
</feature>
<dbReference type="PANTHER" id="PTHR11289:SF0">
    <property type="entry name" value="BREAST CANCER TYPE 2 SUSCEPTIBILITY PROTEIN"/>
    <property type="match status" value="1"/>
</dbReference>
<evidence type="ECO:0000313" key="6">
    <source>
        <dbReference type="EMBL" id="CBK19588.2"/>
    </source>
</evidence>
<dbReference type="Proteomes" id="UP000008312">
    <property type="component" value="Unassembled WGS sequence"/>
</dbReference>
<feature type="compositionally biased region" description="Polar residues" evidence="4">
    <location>
        <begin position="32"/>
        <end position="46"/>
    </location>
</feature>
<dbReference type="Pfam" id="PF09103">
    <property type="entry name" value="BRCA-2_OB1"/>
    <property type="match status" value="1"/>
</dbReference>
<dbReference type="PROSITE" id="PS50138">
    <property type="entry name" value="BRCA2_REPEAT"/>
    <property type="match status" value="10"/>
</dbReference>
<dbReference type="Pfam" id="PF00634">
    <property type="entry name" value="BRCA2"/>
    <property type="match status" value="11"/>
</dbReference>
<dbReference type="InterPro" id="IPR012340">
    <property type="entry name" value="NA-bd_OB-fold"/>
</dbReference>